<evidence type="ECO:0000313" key="2">
    <source>
        <dbReference type="EMBL" id="EME85063.1"/>
    </source>
</evidence>
<dbReference type="VEuPathDB" id="FungiDB:MYCFIDRAFT_207477"/>
<organism evidence="2 3">
    <name type="scientific">Pseudocercospora fijiensis (strain CIRAD86)</name>
    <name type="common">Black leaf streak disease fungus</name>
    <name type="synonym">Mycosphaerella fijiensis</name>
    <dbReference type="NCBI Taxonomy" id="383855"/>
    <lineage>
        <taxon>Eukaryota</taxon>
        <taxon>Fungi</taxon>
        <taxon>Dikarya</taxon>
        <taxon>Ascomycota</taxon>
        <taxon>Pezizomycotina</taxon>
        <taxon>Dothideomycetes</taxon>
        <taxon>Dothideomycetidae</taxon>
        <taxon>Mycosphaerellales</taxon>
        <taxon>Mycosphaerellaceae</taxon>
        <taxon>Pseudocercospora</taxon>
    </lineage>
</organism>
<name>M3B6V0_PSEFD</name>
<evidence type="ECO:0000256" key="1">
    <source>
        <dbReference type="SAM" id="MobiDB-lite"/>
    </source>
</evidence>
<dbReference type="Proteomes" id="UP000016932">
    <property type="component" value="Unassembled WGS sequence"/>
</dbReference>
<proteinExistence type="predicted"/>
<feature type="compositionally biased region" description="Basic and acidic residues" evidence="1">
    <location>
        <begin position="168"/>
        <end position="181"/>
    </location>
</feature>
<gene>
    <name evidence="2" type="ORF">MYCFIDRAFT_207477</name>
</gene>
<feature type="region of interest" description="Disordered" evidence="1">
    <location>
        <begin position="161"/>
        <end position="181"/>
    </location>
</feature>
<accession>M3B6V0</accession>
<keyword evidence="3" id="KW-1185">Reference proteome</keyword>
<reference evidence="2 3" key="1">
    <citation type="journal article" date="2012" name="PLoS Pathog.">
        <title>Diverse lifestyles and strategies of plant pathogenesis encoded in the genomes of eighteen Dothideomycetes fungi.</title>
        <authorList>
            <person name="Ohm R.A."/>
            <person name="Feau N."/>
            <person name="Henrissat B."/>
            <person name="Schoch C.L."/>
            <person name="Horwitz B.A."/>
            <person name="Barry K.W."/>
            <person name="Condon B.J."/>
            <person name="Copeland A.C."/>
            <person name="Dhillon B."/>
            <person name="Glaser F."/>
            <person name="Hesse C.N."/>
            <person name="Kosti I."/>
            <person name="LaButti K."/>
            <person name="Lindquist E.A."/>
            <person name="Lucas S."/>
            <person name="Salamov A.A."/>
            <person name="Bradshaw R.E."/>
            <person name="Ciuffetti L."/>
            <person name="Hamelin R.C."/>
            <person name="Kema G.H.J."/>
            <person name="Lawrence C."/>
            <person name="Scott J.A."/>
            <person name="Spatafora J.W."/>
            <person name="Turgeon B.G."/>
            <person name="de Wit P.J.G.M."/>
            <person name="Zhong S."/>
            <person name="Goodwin S.B."/>
            <person name="Grigoriev I.V."/>
        </authorList>
    </citation>
    <scope>NUCLEOTIDE SEQUENCE [LARGE SCALE GENOMIC DNA]</scope>
    <source>
        <strain evidence="2 3">CIRAD86</strain>
    </source>
</reference>
<dbReference type="HOGENOM" id="CLU_1321392_0_0_1"/>
<evidence type="ECO:0000313" key="3">
    <source>
        <dbReference type="Proteomes" id="UP000016932"/>
    </source>
</evidence>
<dbReference type="AlphaFoldDB" id="M3B6V0"/>
<dbReference type="KEGG" id="pfj:MYCFIDRAFT_207477"/>
<protein>
    <submittedName>
        <fullName evidence="2">Uncharacterized protein</fullName>
    </submittedName>
</protein>
<dbReference type="GeneID" id="19336596"/>
<sequence>MRESARPCLYGKLICRRYVQTGAFVSRSRAAQSRCCAPWAIHSEHFEEPDSGTHKCDGDGCMQVSLPDQSPSLEGIDGSALSLRYHTLLLLDHYPQTRALDPTSALHICLKSSISIVRCPHHHMAKSSSCSRKLLGDTLPHVAWVGRNHTNSHVVPWSPEVLPPCPPTHEHHDSEESGNKAMDAPKRQLDLNSLHSFPEPCLSLGSVA</sequence>
<dbReference type="RefSeq" id="XP_007925555.1">
    <property type="nucleotide sequence ID" value="XM_007927364.1"/>
</dbReference>
<dbReference type="EMBL" id="KB446557">
    <property type="protein sequence ID" value="EME85063.1"/>
    <property type="molecule type" value="Genomic_DNA"/>
</dbReference>